<dbReference type="AlphaFoldDB" id="A0AAW1HS96"/>
<accession>A0AAW1HS96</accession>
<dbReference type="Proteomes" id="UP001458880">
    <property type="component" value="Unassembled WGS sequence"/>
</dbReference>
<organism evidence="1 2">
    <name type="scientific">Popillia japonica</name>
    <name type="common">Japanese beetle</name>
    <dbReference type="NCBI Taxonomy" id="7064"/>
    <lineage>
        <taxon>Eukaryota</taxon>
        <taxon>Metazoa</taxon>
        <taxon>Ecdysozoa</taxon>
        <taxon>Arthropoda</taxon>
        <taxon>Hexapoda</taxon>
        <taxon>Insecta</taxon>
        <taxon>Pterygota</taxon>
        <taxon>Neoptera</taxon>
        <taxon>Endopterygota</taxon>
        <taxon>Coleoptera</taxon>
        <taxon>Polyphaga</taxon>
        <taxon>Scarabaeiformia</taxon>
        <taxon>Scarabaeidae</taxon>
        <taxon>Rutelinae</taxon>
        <taxon>Popillia</taxon>
    </lineage>
</organism>
<comment type="caution">
    <text evidence="1">The sequence shown here is derived from an EMBL/GenBank/DDBJ whole genome shotgun (WGS) entry which is preliminary data.</text>
</comment>
<proteinExistence type="predicted"/>
<protein>
    <submittedName>
        <fullName evidence="1">Uncharacterized protein</fullName>
    </submittedName>
</protein>
<keyword evidence="2" id="KW-1185">Reference proteome</keyword>
<reference evidence="1 2" key="1">
    <citation type="journal article" date="2024" name="BMC Genomics">
        <title>De novo assembly and annotation of Popillia japonica's genome with initial clues to its potential as an invasive pest.</title>
        <authorList>
            <person name="Cucini C."/>
            <person name="Boschi S."/>
            <person name="Funari R."/>
            <person name="Cardaioli E."/>
            <person name="Iannotti N."/>
            <person name="Marturano G."/>
            <person name="Paoli F."/>
            <person name="Bruttini M."/>
            <person name="Carapelli A."/>
            <person name="Frati F."/>
            <person name="Nardi F."/>
        </authorList>
    </citation>
    <scope>NUCLEOTIDE SEQUENCE [LARGE SCALE GENOMIC DNA]</scope>
    <source>
        <strain evidence="1">DMR45628</strain>
    </source>
</reference>
<dbReference type="EMBL" id="JASPKY010001112">
    <property type="protein sequence ID" value="KAK9679048.1"/>
    <property type="molecule type" value="Genomic_DNA"/>
</dbReference>
<sequence>MSQTGIDYMVTNTNASHCIMDILETDLSDHFAVALTLTVEKEIGDSYTDCAKESKRCVTDQNIQAFKAKLQTVNWNSLYNNENADKMFDEFMENVLWYFDMHCPRKASKCNRGNNILNQWVNSDIREASQKLKDLFWLKQQKIFPDSQERYTEHKLFYKNLIKQTKCDYYRSIELANNKSKKVWQIVIATLGKQNKKYNFKLSHEGLTITDPKKVADVFANHFVNIAEQKVKDHFRDDRVRH</sequence>
<evidence type="ECO:0000313" key="2">
    <source>
        <dbReference type="Proteomes" id="UP001458880"/>
    </source>
</evidence>
<gene>
    <name evidence="1" type="ORF">QE152_g40335</name>
</gene>
<evidence type="ECO:0000313" key="1">
    <source>
        <dbReference type="EMBL" id="KAK9679048.1"/>
    </source>
</evidence>
<name>A0AAW1HS96_POPJA</name>